<geneLocation type="plasmid" evidence="7 8">
    <name>pHTS280.6</name>
</geneLocation>
<accession>A0A8T8E8G0</accession>
<dbReference type="RefSeq" id="WP_204749769.1">
    <property type="nucleotide sequence ID" value="NZ_CP069192.1"/>
</dbReference>
<dbReference type="InterPro" id="IPR037207">
    <property type="entry name" value="Nuop51_4Fe4S-bd_sf"/>
</dbReference>
<gene>
    <name evidence="7" type="ORF">JMJ58_23860</name>
</gene>
<dbReference type="GO" id="GO:0051539">
    <property type="term" value="F:4 iron, 4 sulfur cluster binding"/>
    <property type="evidence" value="ECO:0007669"/>
    <property type="project" value="UniProtKB-KW"/>
</dbReference>
<dbReference type="SUPFAM" id="SSF140490">
    <property type="entry name" value="Nqo1C-terminal domain-like"/>
    <property type="match status" value="1"/>
</dbReference>
<comment type="similarity">
    <text evidence="1">Belongs to the complex I 51 kDa subunit family.</text>
</comment>
<dbReference type="AlphaFoldDB" id="A0A8T8E8G0"/>
<keyword evidence="8" id="KW-1185">Reference proteome</keyword>
<organism evidence="7 8">
    <name type="scientific">Haloterrigena salifodinae</name>
    <dbReference type="NCBI Taxonomy" id="2675099"/>
    <lineage>
        <taxon>Archaea</taxon>
        <taxon>Methanobacteriati</taxon>
        <taxon>Methanobacteriota</taxon>
        <taxon>Stenosarchaea group</taxon>
        <taxon>Halobacteria</taxon>
        <taxon>Halobacteriales</taxon>
        <taxon>Natrialbaceae</taxon>
        <taxon>Haloterrigena</taxon>
    </lineage>
</organism>
<keyword evidence="7" id="KW-0614">Plasmid</keyword>
<dbReference type="InterPro" id="IPR011538">
    <property type="entry name" value="Nuo51_FMN-bd"/>
</dbReference>
<dbReference type="Gene3D" id="3.10.20.600">
    <property type="match status" value="1"/>
</dbReference>
<keyword evidence="4" id="KW-0408">Iron</keyword>
<dbReference type="PANTHER" id="PTHR43578">
    <property type="entry name" value="NADH-QUINONE OXIDOREDUCTASE SUBUNIT F"/>
    <property type="match status" value="1"/>
</dbReference>
<dbReference type="PANTHER" id="PTHR43578:SF3">
    <property type="entry name" value="NADH-QUINONE OXIDOREDUCTASE SUBUNIT F"/>
    <property type="match status" value="1"/>
</dbReference>
<dbReference type="KEGG" id="hsal:JMJ58_23860"/>
<dbReference type="InterPro" id="IPR037225">
    <property type="entry name" value="Nuo51_FMN-bd_sf"/>
</dbReference>
<dbReference type="GO" id="GO:0046872">
    <property type="term" value="F:metal ion binding"/>
    <property type="evidence" value="ECO:0007669"/>
    <property type="project" value="UniProtKB-KW"/>
</dbReference>
<dbReference type="SMART" id="SM00928">
    <property type="entry name" value="NADH_4Fe-4S"/>
    <property type="match status" value="1"/>
</dbReference>
<dbReference type="SUPFAM" id="SSF142019">
    <property type="entry name" value="Nqo1 FMN-binding domain-like"/>
    <property type="match status" value="1"/>
</dbReference>
<sequence length="507" mass="53329">MERGASTADRSPLVRVATDVAANGDEQIMTAMRDEADSIPVVRTGPVGVLGSEPLVMATSEGRTAFFAKPEPSTARDVVDTLEDGPIPADDADAVVEHGPETTTLPVPNTGPLSIGRRSVLGRCGWVDPLDPKEWSTVASERTAESVTDIGLLGRGRGDAAADDPVANAWETARDADGDPVVVANANETRDEQRADEVLLGGAPIAVLDGIAAVAEYVGADDAVVYLNEEDSHLHRHLREAIDTVAGELPIVPQLVAGPDEYRAGAPTAALEAMEGADRIEPRLQPPSPATHGLYGRPTVIHTPRTFAQVRRAIRDPDAFDADTADPGTRLITVAGDVADPATIELPSDSSLSVVRDAVELTGSFKMACIGGILGGITRDLDVAPTAQSLAAVGLGTDGVVELLNDDRCVVADVGERARFASTENSGRCVPGREGTKQLTELLRDVYQGSLETDTIRELGRVMVRSSNCQIGAHAPRPVTTALDEFEPEFRAHADGRCPSGTCTEKL</sequence>
<evidence type="ECO:0000313" key="7">
    <source>
        <dbReference type="EMBL" id="QRV17830.1"/>
    </source>
</evidence>
<dbReference type="GeneID" id="62878230"/>
<evidence type="ECO:0000256" key="3">
    <source>
        <dbReference type="ARBA" id="ARBA00022723"/>
    </source>
</evidence>
<feature type="domain" description="NADH-ubiquinone oxidoreductase 51kDa subunit iron-sulphur binding" evidence="6">
    <location>
        <begin position="411"/>
        <end position="456"/>
    </location>
</feature>
<evidence type="ECO:0000259" key="6">
    <source>
        <dbReference type="SMART" id="SM00928"/>
    </source>
</evidence>
<keyword evidence="5" id="KW-0411">Iron-sulfur</keyword>
<evidence type="ECO:0000256" key="1">
    <source>
        <dbReference type="ARBA" id="ARBA00007523"/>
    </source>
</evidence>
<evidence type="ECO:0000256" key="5">
    <source>
        <dbReference type="ARBA" id="ARBA00023014"/>
    </source>
</evidence>
<keyword evidence="3" id="KW-0479">Metal-binding</keyword>
<dbReference type="Gene3D" id="3.40.50.11540">
    <property type="entry name" value="NADH-ubiquinone oxidoreductase 51kDa subunit"/>
    <property type="match status" value="1"/>
</dbReference>
<dbReference type="EMBL" id="CP069192">
    <property type="protein sequence ID" value="QRV17830.1"/>
    <property type="molecule type" value="Genomic_DNA"/>
</dbReference>
<dbReference type="OrthoDB" id="297477at2157"/>
<keyword evidence="2" id="KW-0004">4Fe-4S</keyword>
<evidence type="ECO:0000256" key="2">
    <source>
        <dbReference type="ARBA" id="ARBA00022485"/>
    </source>
</evidence>
<protein>
    <submittedName>
        <fullName evidence="7">NADH dehydrogenase FAD-containing subunit</fullName>
    </submittedName>
</protein>
<name>A0A8T8E8G0_9EURY</name>
<reference evidence="7 8" key="1">
    <citation type="submission" date="2021-01" db="EMBL/GenBank/DDBJ databases">
        <title>Genome Sequence and Methylation Pattern of Haloterrigena salifodinae BOL5-1, An Extremely Halophilic Archaeon from a Bolivian Salt Mine.</title>
        <authorList>
            <person name="DasSarma P."/>
            <person name="Anton B.P."/>
            <person name="DasSarma S.L."/>
            <person name="von Ehrenheim H.A.L."/>
            <person name="Martinez F.L."/>
            <person name="Guzman D."/>
            <person name="Roberts R.J."/>
            <person name="DasSarma S."/>
        </authorList>
    </citation>
    <scope>NUCLEOTIDE SEQUENCE [LARGE SCALE GENOMIC DNA]</scope>
    <source>
        <strain evidence="7 8">BOL5-1</strain>
        <plasmid evidence="7 8">pHTS280.6</plasmid>
    </source>
</reference>
<evidence type="ECO:0000313" key="8">
    <source>
        <dbReference type="Proteomes" id="UP000637819"/>
    </source>
</evidence>
<dbReference type="Gene3D" id="1.20.1440.230">
    <property type="entry name" value="NADH-ubiquinone oxidoreductase 51kDa subunit, iron-sulphur binding domain"/>
    <property type="match status" value="1"/>
</dbReference>
<dbReference type="InterPro" id="IPR019575">
    <property type="entry name" value="Nuop51_4Fe4S-bd"/>
</dbReference>
<proteinExistence type="inferred from homology"/>
<dbReference type="Pfam" id="PF01512">
    <property type="entry name" value="Complex1_51K"/>
    <property type="match status" value="1"/>
</dbReference>
<dbReference type="Proteomes" id="UP000637819">
    <property type="component" value="Plasmid pHTS280.6"/>
</dbReference>
<dbReference type="Pfam" id="PF10589">
    <property type="entry name" value="NADH_4Fe-4S"/>
    <property type="match status" value="1"/>
</dbReference>
<evidence type="ECO:0000256" key="4">
    <source>
        <dbReference type="ARBA" id="ARBA00023004"/>
    </source>
</evidence>